<dbReference type="EMBL" id="CANTFL010000730">
    <property type="protein sequence ID" value="CAI5727070.1"/>
    <property type="molecule type" value="Genomic_DNA"/>
</dbReference>
<organism evidence="5 6">
    <name type="scientific">Hyaloperonospora brassicae</name>
    <name type="common">Brassica downy mildew</name>
    <name type="synonym">Peronospora brassicae</name>
    <dbReference type="NCBI Taxonomy" id="162125"/>
    <lineage>
        <taxon>Eukaryota</taxon>
        <taxon>Sar</taxon>
        <taxon>Stramenopiles</taxon>
        <taxon>Oomycota</taxon>
        <taxon>Peronosporomycetes</taxon>
        <taxon>Peronosporales</taxon>
        <taxon>Peronosporaceae</taxon>
        <taxon>Hyaloperonospora</taxon>
    </lineage>
</organism>
<dbReference type="GO" id="GO:0051028">
    <property type="term" value="P:mRNA transport"/>
    <property type="evidence" value="ECO:0007669"/>
    <property type="project" value="TreeGrafter"/>
</dbReference>
<keyword evidence="2" id="KW-0694">RNA-binding</keyword>
<reference evidence="5" key="1">
    <citation type="submission" date="2022-12" db="EMBL/GenBank/DDBJ databases">
        <authorList>
            <person name="Webb A."/>
        </authorList>
    </citation>
    <scope>NUCLEOTIDE SEQUENCE</scope>
    <source>
        <strain evidence="5">Hp1</strain>
    </source>
</reference>
<feature type="compositionally biased region" description="Basic and acidic residues" evidence="3">
    <location>
        <begin position="1"/>
        <end position="29"/>
    </location>
</feature>
<accession>A0AAV0TTZ1</accession>
<evidence type="ECO:0000256" key="2">
    <source>
        <dbReference type="ARBA" id="ARBA00022884"/>
    </source>
</evidence>
<dbReference type="GO" id="GO:0071207">
    <property type="term" value="F:histone pre-mRNA stem-loop binding"/>
    <property type="evidence" value="ECO:0007669"/>
    <property type="project" value="TreeGrafter"/>
</dbReference>
<protein>
    <recommendedName>
        <fullName evidence="4">Histone RNA hairpin-binding protein RNA-binding domain-containing protein</fullName>
    </recommendedName>
</protein>
<keyword evidence="6" id="KW-1185">Reference proteome</keyword>
<dbReference type="GO" id="GO:0005737">
    <property type="term" value="C:cytoplasm"/>
    <property type="evidence" value="ECO:0007669"/>
    <property type="project" value="TreeGrafter"/>
</dbReference>
<dbReference type="GO" id="GO:0071204">
    <property type="term" value="C:histone pre-mRNA 3'end processing complex"/>
    <property type="evidence" value="ECO:0007669"/>
    <property type="project" value="TreeGrafter"/>
</dbReference>
<dbReference type="InterPro" id="IPR038294">
    <property type="entry name" value="SLBP_RNA_bind_sf"/>
</dbReference>
<dbReference type="Gene3D" id="1.10.8.1120">
    <property type="entry name" value="Histone RNA hairpin-binding protein RNA-binding domain"/>
    <property type="match status" value="1"/>
</dbReference>
<dbReference type="AlphaFoldDB" id="A0AAV0TTZ1"/>
<name>A0AAV0TTZ1_HYABA</name>
<feature type="compositionally biased region" description="Basic and acidic residues" evidence="3">
    <location>
        <begin position="40"/>
        <end position="63"/>
    </location>
</feature>
<dbReference type="GO" id="GO:0003729">
    <property type="term" value="F:mRNA binding"/>
    <property type="evidence" value="ECO:0007669"/>
    <property type="project" value="InterPro"/>
</dbReference>
<evidence type="ECO:0000259" key="4">
    <source>
        <dbReference type="Pfam" id="PF15247"/>
    </source>
</evidence>
<evidence type="ECO:0000313" key="5">
    <source>
        <dbReference type="EMBL" id="CAI5727070.1"/>
    </source>
</evidence>
<dbReference type="InterPro" id="IPR026502">
    <property type="entry name" value="SLBP1/SLBP2"/>
</dbReference>
<feature type="region of interest" description="Disordered" evidence="3">
    <location>
        <begin position="175"/>
        <end position="195"/>
    </location>
</feature>
<dbReference type="FunFam" id="1.10.8.1120:FF:000001">
    <property type="entry name" value="Histone RNA hairpin-binding protein-like"/>
    <property type="match status" value="1"/>
</dbReference>
<dbReference type="PANTHER" id="PTHR17408:SF0">
    <property type="entry name" value="HISTONE RNA HAIRPIN-BINDING PROTEIN"/>
    <property type="match status" value="1"/>
</dbReference>
<dbReference type="GO" id="GO:0006398">
    <property type="term" value="P:mRNA 3'-end processing by stem-loop binding and cleavage"/>
    <property type="evidence" value="ECO:0007669"/>
    <property type="project" value="TreeGrafter"/>
</dbReference>
<dbReference type="PANTHER" id="PTHR17408">
    <property type="entry name" value="HISTONE RNA HAIRPIN-BINDING PROTEIN"/>
    <property type="match status" value="1"/>
</dbReference>
<evidence type="ECO:0000313" key="6">
    <source>
        <dbReference type="Proteomes" id="UP001162031"/>
    </source>
</evidence>
<feature type="domain" description="Histone RNA hairpin-binding protein RNA-binding" evidence="4">
    <location>
        <begin position="59"/>
        <end position="129"/>
    </location>
</feature>
<sequence length="218" mass="24041">MKRSAEAMRGRDWRSASGDQSDRHRDSHSPKRMRSANDALGRKRNECKAVKTLADEKETDPRRLAQRQKQIDYGKNTIGYDRYCAQVPRHERRRGKQHPMTPDKTMRVGKKVFDGFVRKWRQALHTYDPPELAEATAATGRARAMAGGGDTGSAGDSGAAEATAAAVVAMAACASPPSAAGNTTRTGDERSTTFRRSIYETFDDDTFEAKGDSDDDLL</sequence>
<comment type="similarity">
    <text evidence="1">Belongs to the SLBP family.</text>
</comment>
<dbReference type="InterPro" id="IPR029344">
    <property type="entry name" value="SLBP_RNA_bind"/>
</dbReference>
<evidence type="ECO:0000256" key="3">
    <source>
        <dbReference type="SAM" id="MobiDB-lite"/>
    </source>
</evidence>
<gene>
    <name evidence="5" type="ORF">HBR001_LOCUS4000</name>
</gene>
<feature type="region of interest" description="Disordered" evidence="3">
    <location>
        <begin position="1"/>
        <end position="71"/>
    </location>
</feature>
<evidence type="ECO:0000256" key="1">
    <source>
        <dbReference type="ARBA" id="ARBA00006151"/>
    </source>
</evidence>
<dbReference type="Proteomes" id="UP001162031">
    <property type="component" value="Unassembled WGS sequence"/>
</dbReference>
<comment type="caution">
    <text evidence="5">The sequence shown here is derived from an EMBL/GenBank/DDBJ whole genome shotgun (WGS) entry which is preliminary data.</text>
</comment>
<proteinExistence type="inferred from homology"/>
<dbReference type="Pfam" id="PF15247">
    <property type="entry name" value="SLBP_RNA_bind"/>
    <property type="match status" value="1"/>
</dbReference>